<evidence type="ECO:0000256" key="1">
    <source>
        <dbReference type="SAM" id="MobiDB-lite"/>
    </source>
</evidence>
<feature type="compositionally biased region" description="Low complexity" evidence="1">
    <location>
        <begin position="61"/>
        <end position="81"/>
    </location>
</feature>
<reference evidence="2" key="1">
    <citation type="submission" date="2019-09" db="EMBL/GenBank/DDBJ databases">
        <title>Bird 10,000 Genomes (B10K) Project - Family phase.</title>
        <authorList>
            <person name="Zhang G."/>
        </authorList>
    </citation>
    <scope>NUCLEOTIDE SEQUENCE</scope>
    <source>
        <strain evidence="2">B10K-CU-031-40</strain>
    </source>
</reference>
<dbReference type="EMBL" id="WBMX01029515">
    <property type="protein sequence ID" value="NXC23272.1"/>
    <property type="molecule type" value="Genomic_DNA"/>
</dbReference>
<protein>
    <submittedName>
        <fullName evidence="2">AEN nuclease</fullName>
    </submittedName>
</protein>
<dbReference type="Proteomes" id="UP000621168">
    <property type="component" value="Unassembled WGS sequence"/>
</dbReference>
<feature type="non-terminal residue" evidence="2">
    <location>
        <position position="1"/>
    </location>
</feature>
<gene>
    <name evidence="2" type="primary">Aen_1</name>
    <name evidence="2" type="ORF">CORCRI_R12888</name>
</gene>
<keyword evidence="3" id="KW-1185">Reference proteome</keyword>
<proteinExistence type="predicted"/>
<dbReference type="AlphaFoldDB" id="A0A851M8L0"/>
<feature type="region of interest" description="Disordered" evidence="1">
    <location>
        <begin position="1"/>
        <end position="88"/>
    </location>
</feature>
<accession>A0A851M8L0</accession>
<evidence type="ECO:0000313" key="2">
    <source>
        <dbReference type="EMBL" id="NXC23272.1"/>
    </source>
</evidence>
<feature type="non-terminal residue" evidence="2">
    <location>
        <position position="120"/>
    </location>
</feature>
<name>A0A851M8L0_CORCR</name>
<evidence type="ECO:0000313" key="3">
    <source>
        <dbReference type="Proteomes" id="UP000621168"/>
    </source>
</evidence>
<dbReference type="OrthoDB" id="16516at2759"/>
<feature type="compositionally biased region" description="Basic and acidic residues" evidence="1">
    <location>
        <begin position="1"/>
        <end position="23"/>
    </location>
</feature>
<organism evidence="2 3">
    <name type="scientific">Corythaeola cristata</name>
    <name type="common">Great blue turaco</name>
    <dbReference type="NCBI Taxonomy" id="103954"/>
    <lineage>
        <taxon>Eukaryota</taxon>
        <taxon>Metazoa</taxon>
        <taxon>Chordata</taxon>
        <taxon>Craniata</taxon>
        <taxon>Vertebrata</taxon>
        <taxon>Euteleostomi</taxon>
        <taxon>Archelosauria</taxon>
        <taxon>Archosauria</taxon>
        <taxon>Dinosauria</taxon>
        <taxon>Saurischia</taxon>
        <taxon>Theropoda</taxon>
        <taxon>Coelurosauria</taxon>
        <taxon>Aves</taxon>
        <taxon>Neognathae</taxon>
        <taxon>Neoaves</taxon>
        <taxon>Otidimorphae</taxon>
        <taxon>Musophagiformes</taxon>
        <taxon>Musophagidae</taxon>
        <taxon>Corythaeola</taxon>
    </lineage>
</organism>
<comment type="caution">
    <text evidence="2">The sequence shown here is derived from an EMBL/GenBank/DDBJ whole genome shotgun (WGS) entry which is preliminary data.</text>
</comment>
<sequence>SQKKPGPRDRRDQRRKEAADAAKRGPKKPSSIQPRGNGPAPVTQRGVAAQNGSSGTKFPVKTKAAAAAAARGTAKGNRRAPGGPPAPSKLLAIDCEMVGTGPGGRTSDLARCSIVGYRGD</sequence>